<dbReference type="Pfam" id="PF00560">
    <property type="entry name" value="LRR_1"/>
    <property type="match status" value="1"/>
</dbReference>
<feature type="compositionally biased region" description="Polar residues" evidence="3">
    <location>
        <begin position="27"/>
        <end position="41"/>
    </location>
</feature>
<sequence>MEQPSGIPVRSGIPRPTSSRLPVLRPSGSQSQLRPPTSTSAEPLRKKPSLSSISRPSQPAPSLQKKTSRTSLSRSNTSSTSTATNTGSTRASLYSTSTKRTLPTTGQARASISNANAPIFKKPIGRPAPQPTRASNTEREDDALGELDGFRSASRASSRASSRAGFRDAEPEYAYPGLRQVRPSLAERTIESLSHLPSSPAGKGRRRSSFFNADNSMPPPLRPASALSNGRRPTTSDGTPHATVATPRKGAPLNSRISMTAPGKRSSSATTLPSAPGTPSKTPSIGRLNSTIKKQPLSQMHNVQAVPKPRPLSNSKTMVARTPKARPSLAGTFGQAISPPGTIAATTPSPARRESVVKATPVTGRKVSNSSAALRERLAKAKTTTKPGVAPKQPETPPKGNASQTLREQIAKAKQAARRADSTHKPRAITPPRDAIVPDPIEIAEFDFGLDDPFNHGLKGSKSLLRKRIDAGRVDGRLNIAAMGLKEVPEDVLRMYKYDPSDTTVAWGEIVDLTVIIAADNEFESLTDTMFPDIDIAHTMDSDEDDGPVFGAIQNFDLHGNVLRGLPMGMRHLTQLSKLNLSRNKLSLDVLDVVCQITSLRDLKLAENALEGSFPPSVGSLTQLEILEIQGNKLTSLPSEMRALAHLRTLNVSDNKLKALPTELFTEVPIIELIATKNAFSGAFFDIDTVPHLQNLQLANNSLTTFCESGTVLLPALKYLDLSGNRLSALSDMSSWTSLTTLLMGYNKLSSLPEGFLSLQTLRNADFTSNDLNKLDERIALMEGLENITLAANPLRERKFLSMTTADLKRDLLSRVQPDLVEETPEILGEVSGEGTGWELTPSGKLDLSFQNLTDLDDEMVVTFAETNDIRQLYVASNYLTSIPAVTMQLSFLSVLDLSKNNISVPLSEPLELTKLRELRLGANKIESLDSIVSLLSAPRLHHLDVSNNRISGLLPPLRDFFPELLLFIASENRISEVSAESLRGLKAVNLSNNDIARLEPEIGQYAGTLTSLEVSGNRFRVPSHAMLKKGTEAVLSWLRDKIPAPADDFHLGSPGSPSF</sequence>
<gene>
    <name evidence="4" type="ORF">CC80DRAFT_523636</name>
</gene>
<organism evidence="4 5">
    <name type="scientific">Byssothecium circinans</name>
    <dbReference type="NCBI Taxonomy" id="147558"/>
    <lineage>
        <taxon>Eukaryota</taxon>
        <taxon>Fungi</taxon>
        <taxon>Dikarya</taxon>
        <taxon>Ascomycota</taxon>
        <taxon>Pezizomycotina</taxon>
        <taxon>Dothideomycetes</taxon>
        <taxon>Pleosporomycetidae</taxon>
        <taxon>Pleosporales</taxon>
        <taxon>Massarineae</taxon>
        <taxon>Massarinaceae</taxon>
        <taxon>Byssothecium</taxon>
    </lineage>
</organism>
<feature type="compositionally biased region" description="Low complexity" evidence="3">
    <location>
        <begin position="151"/>
        <end position="164"/>
    </location>
</feature>
<dbReference type="InterPro" id="IPR032675">
    <property type="entry name" value="LRR_dom_sf"/>
</dbReference>
<feature type="region of interest" description="Disordered" evidence="3">
    <location>
        <begin position="1"/>
        <end position="405"/>
    </location>
</feature>
<evidence type="ECO:0000256" key="1">
    <source>
        <dbReference type="ARBA" id="ARBA00022614"/>
    </source>
</evidence>
<evidence type="ECO:0000256" key="2">
    <source>
        <dbReference type="ARBA" id="ARBA00022737"/>
    </source>
</evidence>
<dbReference type="SUPFAM" id="SSF52058">
    <property type="entry name" value="L domain-like"/>
    <property type="match status" value="2"/>
</dbReference>
<dbReference type="PRINTS" id="PR00019">
    <property type="entry name" value="LEURICHRPT"/>
</dbReference>
<dbReference type="PANTHER" id="PTHR48051:SF46">
    <property type="entry name" value="LEUCINE RICH REPEAT-CONTAINING DOMAIN PROTEIN"/>
    <property type="match status" value="1"/>
</dbReference>
<keyword evidence="2" id="KW-0677">Repeat</keyword>
<keyword evidence="5" id="KW-1185">Reference proteome</keyword>
<dbReference type="SMART" id="SM00364">
    <property type="entry name" value="LRR_BAC"/>
    <property type="match status" value="7"/>
</dbReference>
<dbReference type="InterPro" id="IPR001611">
    <property type="entry name" value="Leu-rich_rpt"/>
</dbReference>
<feature type="compositionally biased region" description="Low complexity" evidence="3">
    <location>
        <begin position="69"/>
        <end position="92"/>
    </location>
</feature>
<dbReference type="Pfam" id="PF13855">
    <property type="entry name" value="LRR_8"/>
    <property type="match status" value="2"/>
</dbReference>
<name>A0A6A5U738_9PLEO</name>
<dbReference type="OrthoDB" id="676979at2759"/>
<feature type="compositionally biased region" description="Polar residues" evidence="3">
    <location>
        <begin position="265"/>
        <end position="302"/>
    </location>
</feature>
<feature type="region of interest" description="Disordered" evidence="3">
    <location>
        <begin position="416"/>
        <end position="435"/>
    </location>
</feature>
<evidence type="ECO:0000313" key="5">
    <source>
        <dbReference type="Proteomes" id="UP000800035"/>
    </source>
</evidence>
<evidence type="ECO:0000313" key="4">
    <source>
        <dbReference type="EMBL" id="KAF1959682.1"/>
    </source>
</evidence>
<evidence type="ECO:0000256" key="3">
    <source>
        <dbReference type="SAM" id="MobiDB-lite"/>
    </source>
</evidence>
<dbReference type="InterPro" id="IPR003591">
    <property type="entry name" value="Leu-rich_rpt_typical-subtyp"/>
</dbReference>
<dbReference type="AlphaFoldDB" id="A0A6A5U738"/>
<protein>
    <submittedName>
        <fullName evidence="4">L domain-like protein</fullName>
    </submittedName>
</protein>
<dbReference type="PANTHER" id="PTHR48051">
    <property type="match status" value="1"/>
</dbReference>
<proteinExistence type="predicted"/>
<feature type="compositionally biased region" description="Polar residues" evidence="3">
    <location>
        <begin position="226"/>
        <end position="238"/>
    </location>
</feature>
<dbReference type="GO" id="GO:0005737">
    <property type="term" value="C:cytoplasm"/>
    <property type="evidence" value="ECO:0007669"/>
    <property type="project" value="TreeGrafter"/>
</dbReference>
<feature type="compositionally biased region" description="Polar residues" evidence="3">
    <location>
        <begin position="49"/>
        <end position="65"/>
    </location>
</feature>
<dbReference type="EMBL" id="ML976984">
    <property type="protein sequence ID" value="KAF1959682.1"/>
    <property type="molecule type" value="Genomic_DNA"/>
</dbReference>
<dbReference type="InterPro" id="IPR050216">
    <property type="entry name" value="LRR_domain-containing"/>
</dbReference>
<dbReference type="PROSITE" id="PS51450">
    <property type="entry name" value="LRR"/>
    <property type="match status" value="3"/>
</dbReference>
<dbReference type="SMART" id="SM00369">
    <property type="entry name" value="LRR_TYP"/>
    <property type="match status" value="8"/>
</dbReference>
<reference evidence="4" key="1">
    <citation type="journal article" date="2020" name="Stud. Mycol.">
        <title>101 Dothideomycetes genomes: a test case for predicting lifestyles and emergence of pathogens.</title>
        <authorList>
            <person name="Haridas S."/>
            <person name="Albert R."/>
            <person name="Binder M."/>
            <person name="Bloem J."/>
            <person name="Labutti K."/>
            <person name="Salamov A."/>
            <person name="Andreopoulos B."/>
            <person name="Baker S."/>
            <person name="Barry K."/>
            <person name="Bills G."/>
            <person name="Bluhm B."/>
            <person name="Cannon C."/>
            <person name="Castanera R."/>
            <person name="Culley D."/>
            <person name="Daum C."/>
            <person name="Ezra D."/>
            <person name="Gonzalez J."/>
            <person name="Henrissat B."/>
            <person name="Kuo A."/>
            <person name="Liang C."/>
            <person name="Lipzen A."/>
            <person name="Lutzoni F."/>
            <person name="Magnuson J."/>
            <person name="Mondo S."/>
            <person name="Nolan M."/>
            <person name="Ohm R."/>
            <person name="Pangilinan J."/>
            <person name="Park H.-J."/>
            <person name="Ramirez L."/>
            <person name="Alfaro M."/>
            <person name="Sun H."/>
            <person name="Tritt A."/>
            <person name="Yoshinaga Y."/>
            <person name="Zwiers L.-H."/>
            <person name="Turgeon B."/>
            <person name="Goodwin S."/>
            <person name="Spatafora J."/>
            <person name="Crous P."/>
            <person name="Grigoriev I."/>
        </authorList>
    </citation>
    <scope>NUCLEOTIDE SEQUENCE</scope>
    <source>
        <strain evidence="4">CBS 675.92</strain>
    </source>
</reference>
<dbReference type="Gene3D" id="3.80.10.10">
    <property type="entry name" value="Ribonuclease Inhibitor"/>
    <property type="match status" value="2"/>
</dbReference>
<dbReference type="SMART" id="SM00365">
    <property type="entry name" value="LRR_SD22"/>
    <property type="match status" value="3"/>
</dbReference>
<keyword evidence="1" id="KW-0433">Leucine-rich repeat</keyword>
<dbReference type="Proteomes" id="UP000800035">
    <property type="component" value="Unassembled WGS sequence"/>
</dbReference>
<feature type="compositionally biased region" description="Polar residues" evidence="3">
    <location>
        <begin position="93"/>
        <end position="116"/>
    </location>
</feature>
<accession>A0A6A5U738</accession>